<reference evidence="1" key="1">
    <citation type="submission" date="2013-12" db="EMBL/GenBank/DDBJ databases">
        <title>The Genome Sequence of Aphanomyces invadans NJM9701.</title>
        <authorList>
            <consortium name="The Broad Institute Genomics Platform"/>
            <person name="Russ C."/>
            <person name="Tyler B."/>
            <person name="van West P."/>
            <person name="Dieguez-Uribeondo J."/>
            <person name="Young S.K."/>
            <person name="Zeng Q."/>
            <person name="Gargeya S."/>
            <person name="Fitzgerald M."/>
            <person name="Abouelleil A."/>
            <person name="Alvarado L."/>
            <person name="Chapman S.B."/>
            <person name="Gainer-Dewar J."/>
            <person name="Goldberg J."/>
            <person name="Griggs A."/>
            <person name="Gujja S."/>
            <person name="Hansen M."/>
            <person name="Howarth C."/>
            <person name="Imamovic A."/>
            <person name="Ireland A."/>
            <person name="Larimer J."/>
            <person name="McCowan C."/>
            <person name="Murphy C."/>
            <person name="Pearson M."/>
            <person name="Poon T.W."/>
            <person name="Priest M."/>
            <person name="Roberts A."/>
            <person name="Saif S."/>
            <person name="Shea T."/>
            <person name="Sykes S."/>
            <person name="Wortman J."/>
            <person name="Nusbaum C."/>
            <person name="Birren B."/>
        </authorList>
    </citation>
    <scope>NUCLEOTIDE SEQUENCE [LARGE SCALE GENOMIC DNA]</scope>
    <source>
        <strain evidence="1">NJM9701</strain>
    </source>
</reference>
<evidence type="ECO:0000313" key="1">
    <source>
        <dbReference type="EMBL" id="ETW04438.1"/>
    </source>
</evidence>
<organism evidence="1">
    <name type="scientific">Aphanomyces invadans</name>
    <dbReference type="NCBI Taxonomy" id="157072"/>
    <lineage>
        <taxon>Eukaryota</taxon>
        <taxon>Sar</taxon>
        <taxon>Stramenopiles</taxon>
        <taxon>Oomycota</taxon>
        <taxon>Saprolegniomycetes</taxon>
        <taxon>Saprolegniales</taxon>
        <taxon>Verrucalvaceae</taxon>
        <taxon>Aphanomyces</taxon>
    </lineage>
</organism>
<dbReference type="RefSeq" id="XP_008867394.1">
    <property type="nucleotide sequence ID" value="XM_008869172.1"/>
</dbReference>
<protein>
    <submittedName>
        <fullName evidence="1">Uncharacterized protein</fullName>
    </submittedName>
</protein>
<proteinExistence type="predicted"/>
<dbReference type="OrthoDB" id="61155at2759"/>
<dbReference type="eggNOG" id="ENOG502S398">
    <property type="taxonomic scope" value="Eukaryota"/>
</dbReference>
<dbReference type="VEuPathDB" id="FungiDB:H310_04712"/>
<dbReference type="AlphaFoldDB" id="A0A024UFQ7"/>
<dbReference type="GeneID" id="20081762"/>
<sequence length="248" mass="26576">MTLPPLIAHHGVLVYLTAATEPTATRKSWTAFNAIARNGTNGTLVVSLGPDAPTSFKQVLGIDRESGNTSILSSLSIPHLVLTTSANVCAGLGGDVTVEVAEPHALPARILSFVASSKRSILVVHIDVTEFTEDLNQCLETLCSSETSTCFVGIMKETSLRQCSSPSPLFPVPKQSWLKRDGEYAINPSAFSPSLVYSFYLCNQTRRDTVTAFDDAAILAHGGYGCTQAHVVVRELAFRLGYVPKYGA</sequence>
<gene>
    <name evidence="1" type="ORF">H310_04712</name>
</gene>
<dbReference type="EMBL" id="KI913958">
    <property type="protein sequence ID" value="ETW04438.1"/>
    <property type="molecule type" value="Genomic_DNA"/>
</dbReference>
<name>A0A024UFQ7_9STRA</name>
<accession>A0A024UFQ7</accession>